<evidence type="ECO:0000256" key="1">
    <source>
        <dbReference type="ARBA" id="ARBA00004123"/>
    </source>
</evidence>
<dbReference type="EMBL" id="KQ964246">
    <property type="protein sequence ID" value="KXJ95560.1"/>
    <property type="molecule type" value="Genomic_DNA"/>
</dbReference>
<dbReference type="GO" id="GO:0005664">
    <property type="term" value="C:nuclear origin of replication recognition complex"/>
    <property type="evidence" value="ECO:0007669"/>
    <property type="project" value="InterPro"/>
</dbReference>
<dbReference type="Pfam" id="PF18137">
    <property type="entry name" value="WHD_ORC"/>
    <property type="match status" value="1"/>
</dbReference>
<proteinExistence type="inferred from homology"/>
<dbReference type="PANTHER" id="PTHR12748">
    <property type="entry name" value="ORIGIN RECOGNITION COMPLEX SUBUNIT 3"/>
    <property type="match status" value="1"/>
</dbReference>
<gene>
    <name evidence="9" type="ORF">Micbo1qcDRAFT_230784</name>
</gene>
<protein>
    <submittedName>
        <fullName evidence="9">Origin recognition complex subunit</fullName>
    </submittedName>
</protein>
<evidence type="ECO:0000259" key="8">
    <source>
        <dbReference type="Pfam" id="PF18137"/>
    </source>
</evidence>
<dbReference type="GO" id="GO:0005656">
    <property type="term" value="C:nuclear pre-replicative complex"/>
    <property type="evidence" value="ECO:0007669"/>
    <property type="project" value="TreeGrafter"/>
</dbReference>
<evidence type="ECO:0000256" key="4">
    <source>
        <dbReference type="ARBA" id="ARBA00023125"/>
    </source>
</evidence>
<comment type="similarity">
    <text evidence="2">Belongs to the ORC3 family.</text>
</comment>
<feature type="domain" description="Origin recognition complex subunit 3 N-terminal" evidence="7">
    <location>
        <begin position="52"/>
        <end position="357"/>
    </location>
</feature>
<dbReference type="InterPro" id="IPR020795">
    <property type="entry name" value="ORC3"/>
</dbReference>
<organism evidence="9 10">
    <name type="scientific">Microdochium bolleyi</name>
    <dbReference type="NCBI Taxonomy" id="196109"/>
    <lineage>
        <taxon>Eukaryota</taxon>
        <taxon>Fungi</taxon>
        <taxon>Dikarya</taxon>
        <taxon>Ascomycota</taxon>
        <taxon>Pezizomycotina</taxon>
        <taxon>Sordariomycetes</taxon>
        <taxon>Xylariomycetidae</taxon>
        <taxon>Xylariales</taxon>
        <taxon>Microdochiaceae</taxon>
        <taxon>Microdochium</taxon>
    </lineage>
</organism>
<dbReference type="InParanoid" id="A0A136JEI6"/>
<dbReference type="GO" id="GO:0003688">
    <property type="term" value="F:DNA replication origin binding"/>
    <property type="evidence" value="ECO:0007669"/>
    <property type="project" value="TreeGrafter"/>
</dbReference>
<dbReference type="STRING" id="196109.A0A136JEI6"/>
<feature type="compositionally biased region" description="Basic residues" evidence="6">
    <location>
        <begin position="35"/>
        <end position="45"/>
    </location>
</feature>
<evidence type="ECO:0000256" key="2">
    <source>
        <dbReference type="ARBA" id="ARBA00010977"/>
    </source>
</evidence>
<dbReference type="OrthoDB" id="10265211at2759"/>
<keyword evidence="3" id="KW-0235">DNA replication</keyword>
<evidence type="ECO:0000313" key="10">
    <source>
        <dbReference type="Proteomes" id="UP000070501"/>
    </source>
</evidence>
<reference evidence="10" key="1">
    <citation type="submission" date="2016-02" db="EMBL/GenBank/DDBJ databases">
        <title>Draft genome sequence of Microdochium bolleyi, a fungal endophyte of beachgrass.</title>
        <authorList>
            <consortium name="DOE Joint Genome Institute"/>
            <person name="David A.S."/>
            <person name="May G."/>
            <person name="Haridas S."/>
            <person name="Lim J."/>
            <person name="Wang M."/>
            <person name="Labutti K."/>
            <person name="Lipzen A."/>
            <person name="Barry K."/>
            <person name="Grigoriev I.V."/>
        </authorList>
    </citation>
    <scope>NUCLEOTIDE SEQUENCE [LARGE SCALE GENOMIC DNA]</scope>
    <source>
        <strain evidence="10">J235TASD1</strain>
    </source>
</reference>
<sequence length="720" mass="80540">MAVDNELEAAAIQETEHQAAYIFNPNDNDLDGSKRPTKRRKVSKKNPRDTAKGVSALSSTKDAQSPRHFVPLSGSSEEPSTIQLRQRLFEEPWQQIEDRIHKVMRDANHRTLDEVVGFLQSAAEQIPSDKIPTAFIITGAHMAAQDLLFEQLADSLQSRADSLVVRLRSSDVSNLRSTLTKIIQNAVSKGALDDEDVEVTTSRDGRKFLKYDLEALHVHLKSVERRRVVIVFQDSEGFDGGLLSDLINLLHSWLDRIPFAMVFGVATSVDLFQARLLKSTCRCLHGAQFDVEQSASIVNRIFKVAVSHADVPLRIGANIAQSLLDRQKDQVAGIPVLVSSLKYLHMCHFYANPLSFLLCDDTDTGMLREGHFDLLRSLQSFRDAVETAIQDGNAEHAKKLLTDNDYLAAFVGDRLRTLRTWRTKLLRSTKMLEHLQENAVTYSELYLDVLSQGSTLDREDSDALEFVTRMEPTQVVDLLGQLLLTIREGDEALGLEGWEGEAQETLQLLQSTSAAIENLLARTQEDGHTLRSKHSIHKKVLRTTVVAQKVQLSRDTAALTDEDKEYTDLLEKLVAELGALLHVDAAEARVFHEIWLYDGRTPHRDVFVPRPRAVIERALSQPHDYLGCTCCRSGAGQLASTLPATAIVYQLYLETGSLINVADLWSAFFAIVGEDNEDGLDERTALVLFYRALAELKTMGFVKQTRKKADHVAKLAWKGL</sequence>
<keyword evidence="10" id="KW-1185">Reference proteome</keyword>
<comment type="subcellular location">
    <subcellularLocation>
        <location evidence="1">Nucleus</location>
    </subcellularLocation>
</comment>
<dbReference type="GO" id="GO:0006270">
    <property type="term" value="P:DNA replication initiation"/>
    <property type="evidence" value="ECO:0007669"/>
    <property type="project" value="TreeGrafter"/>
</dbReference>
<name>A0A136JEI6_9PEZI</name>
<accession>A0A136JEI6</accession>
<dbReference type="Pfam" id="PF07034">
    <property type="entry name" value="ORC3_N"/>
    <property type="match status" value="1"/>
</dbReference>
<dbReference type="Proteomes" id="UP000070501">
    <property type="component" value="Unassembled WGS sequence"/>
</dbReference>
<dbReference type="GO" id="GO:0031261">
    <property type="term" value="C:DNA replication preinitiation complex"/>
    <property type="evidence" value="ECO:0007669"/>
    <property type="project" value="TreeGrafter"/>
</dbReference>
<keyword evidence="5" id="KW-0539">Nucleus</keyword>
<evidence type="ECO:0000313" key="9">
    <source>
        <dbReference type="EMBL" id="KXJ95560.1"/>
    </source>
</evidence>
<dbReference type="AlphaFoldDB" id="A0A136JEI6"/>
<evidence type="ECO:0000259" key="7">
    <source>
        <dbReference type="Pfam" id="PF07034"/>
    </source>
</evidence>
<evidence type="ECO:0000256" key="3">
    <source>
        <dbReference type="ARBA" id="ARBA00022705"/>
    </source>
</evidence>
<dbReference type="InterPro" id="IPR040855">
    <property type="entry name" value="ORC_WH_C"/>
</dbReference>
<keyword evidence="4" id="KW-0238">DNA-binding</keyword>
<evidence type="ECO:0000256" key="6">
    <source>
        <dbReference type="SAM" id="MobiDB-lite"/>
    </source>
</evidence>
<dbReference type="PANTHER" id="PTHR12748:SF0">
    <property type="entry name" value="ORIGIN RECOGNITION COMPLEX SUBUNIT 3"/>
    <property type="match status" value="1"/>
</dbReference>
<evidence type="ECO:0000256" key="5">
    <source>
        <dbReference type="ARBA" id="ARBA00023242"/>
    </source>
</evidence>
<dbReference type="CDD" id="cd20704">
    <property type="entry name" value="Orc3"/>
    <property type="match status" value="2"/>
</dbReference>
<feature type="region of interest" description="Disordered" evidence="6">
    <location>
        <begin position="18"/>
        <end position="78"/>
    </location>
</feature>
<feature type="domain" description="Origin recognition complex subunit 3 winged helix C-terminal" evidence="8">
    <location>
        <begin position="612"/>
        <end position="717"/>
    </location>
</feature>
<dbReference type="InterPro" id="IPR045667">
    <property type="entry name" value="ORC3_N"/>
</dbReference>